<feature type="chain" id="PRO_5010784542" description="Putative alpha-L-fucosidase" evidence="10">
    <location>
        <begin position="22"/>
        <end position="481"/>
    </location>
</feature>
<dbReference type="InterPro" id="IPR016286">
    <property type="entry name" value="FUC_metazoa-typ"/>
</dbReference>
<dbReference type="AlphaFoldDB" id="A0A132AGA5"/>
<dbReference type="Gene3D" id="3.20.20.80">
    <property type="entry name" value="Glycosidases"/>
    <property type="match status" value="1"/>
</dbReference>
<accession>A0A132AGA5</accession>
<dbReference type="EC" id="3.2.1.51" evidence="3"/>
<dbReference type="InterPro" id="IPR013780">
    <property type="entry name" value="Glyco_hydro_b"/>
</dbReference>
<comment type="function">
    <text evidence="1">Alpha-L-fucosidase is responsible for hydrolyzing the alpha-1,6-linked fucose joined to the reducing-end N-acetylglucosamine of the carbohydrate moieties of glycoproteins.</text>
</comment>
<evidence type="ECO:0000256" key="7">
    <source>
        <dbReference type="ARBA" id="ARBA00023295"/>
    </source>
</evidence>
<dbReference type="GO" id="GO:0004560">
    <property type="term" value="F:alpha-L-fucosidase activity"/>
    <property type="evidence" value="ECO:0007669"/>
    <property type="project" value="UniProtKB-EC"/>
</dbReference>
<evidence type="ECO:0000256" key="2">
    <source>
        <dbReference type="ARBA" id="ARBA00007951"/>
    </source>
</evidence>
<dbReference type="VEuPathDB" id="VectorBase:SSCA002107"/>
<gene>
    <name evidence="13" type="ORF">QR98_0085670</name>
</gene>
<keyword evidence="6" id="KW-0325">Glycoprotein</keyword>
<evidence type="ECO:0000259" key="12">
    <source>
        <dbReference type="Pfam" id="PF16757"/>
    </source>
</evidence>
<proteinExistence type="inferred from homology"/>
<evidence type="ECO:0000313" key="14">
    <source>
        <dbReference type="Proteomes" id="UP000616769"/>
    </source>
</evidence>
<evidence type="ECO:0000256" key="3">
    <source>
        <dbReference type="ARBA" id="ARBA00012662"/>
    </source>
</evidence>
<organism evidence="13 14">
    <name type="scientific">Sarcoptes scabiei</name>
    <name type="common">Itch mite</name>
    <name type="synonym">Acarus scabiei</name>
    <dbReference type="NCBI Taxonomy" id="52283"/>
    <lineage>
        <taxon>Eukaryota</taxon>
        <taxon>Metazoa</taxon>
        <taxon>Ecdysozoa</taxon>
        <taxon>Arthropoda</taxon>
        <taxon>Chelicerata</taxon>
        <taxon>Arachnida</taxon>
        <taxon>Acari</taxon>
        <taxon>Acariformes</taxon>
        <taxon>Sarcoptiformes</taxon>
        <taxon>Astigmata</taxon>
        <taxon>Psoroptidia</taxon>
        <taxon>Sarcoptoidea</taxon>
        <taxon>Sarcoptidae</taxon>
        <taxon>Sarcoptinae</taxon>
        <taxon>Sarcoptes</taxon>
    </lineage>
</organism>
<keyword evidence="5 10" id="KW-0378">Hydrolase</keyword>
<evidence type="ECO:0000256" key="1">
    <source>
        <dbReference type="ARBA" id="ARBA00004071"/>
    </source>
</evidence>
<evidence type="ECO:0000259" key="11">
    <source>
        <dbReference type="Pfam" id="PF01120"/>
    </source>
</evidence>
<dbReference type="SUPFAM" id="SSF51445">
    <property type="entry name" value="(Trans)glycosidases"/>
    <property type="match status" value="1"/>
</dbReference>
<feature type="signal peptide" evidence="10">
    <location>
        <begin position="1"/>
        <end position="21"/>
    </location>
</feature>
<dbReference type="InterPro" id="IPR057739">
    <property type="entry name" value="Glyco_hydro_29_N"/>
</dbReference>
<dbReference type="PIRSF" id="PIRSF001092">
    <property type="entry name" value="Alpha-L-fucosidase"/>
    <property type="match status" value="1"/>
</dbReference>
<comment type="similarity">
    <text evidence="2 10">Belongs to the glycosyl hydrolase 29 family.</text>
</comment>
<sequence length="481" mass="56113">MFATSIIRLIVLLLFVFNVFAVNKIVSNQNGIKSHRYEPNWKSLDKRPLPSWFDESKIGIFIHWGVFSVPSYGSEWFWEHWKQKDFNITYFMMKNYRPGFTYADFANDFRAEFFDPEEWADIFKRSGARYVVLTSKHHEGYTLWPSKHSFQWNAEALGPGRDLVGELAHAVRGEGLRFGLYHSLFEWFNPLYLNDKANGFKTNEFVRNKVGPCLYELIDRYRPSLIWSDGEWDAPDTYWNSTNFLAWLYNDSPVKDEIVVNDRWGHETLCKHGGYYTCQDRYNPKTLQGHKWENAMTLDQSSWGYRREASLSDILGPEKLIATLVETVSCGGNLLVNVGPTKYGKLTPIFEERLYQLGEWLQINGEAIYGSKPWTKQNDSITSNVWFTSNHQALYAILLNYPKDNQLILGSVPYHQVSLIKLLGTEKPCQFNRTSEDYTFIRLPPITPNDQVKYAYTLKILLKESERNENRSNNAFKSGQF</sequence>
<evidence type="ECO:0000256" key="4">
    <source>
        <dbReference type="ARBA" id="ARBA00022729"/>
    </source>
</evidence>
<dbReference type="InterPro" id="IPR000933">
    <property type="entry name" value="Glyco_hydro_29"/>
</dbReference>
<dbReference type="GO" id="GO:0005764">
    <property type="term" value="C:lysosome"/>
    <property type="evidence" value="ECO:0007669"/>
    <property type="project" value="TreeGrafter"/>
</dbReference>
<keyword evidence="4 10" id="KW-0732">Signal</keyword>
<dbReference type="GO" id="GO:0016139">
    <property type="term" value="P:glycoside catabolic process"/>
    <property type="evidence" value="ECO:0007669"/>
    <property type="project" value="TreeGrafter"/>
</dbReference>
<evidence type="ECO:0000313" key="13">
    <source>
        <dbReference type="EMBL" id="KPM10021.1"/>
    </source>
</evidence>
<feature type="domain" description="Glycoside hydrolase family 29 N-terminal" evidence="11">
    <location>
        <begin position="27"/>
        <end position="366"/>
    </location>
</feature>
<dbReference type="Proteomes" id="UP000616769">
    <property type="component" value="Unassembled WGS sequence"/>
</dbReference>
<keyword evidence="7 10" id="KW-0326">Glycosidase</keyword>
<dbReference type="PRINTS" id="PR00741">
    <property type="entry name" value="GLHYDRLASE29"/>
</dbReference>
<protein>
    <recommendedName>
        <fullName evidence="8">Putative alpha-L-fucosidase</fullName>
        <ecNumber evidence="3">3.2.1.51</ecNumber>
    </recommendedName>
    <alternativeName>
        <fullName evidence="9">Alpha-L-fucoside fucohydrolase</fullName>
    </alternativeName>
</protein>
<dbReference type="PANTHER" id="PTHR10030:SF37">
    <property type="entry name" value="ALPHA-L-FUCOSIDASE-RELATED"/>
    <property type="match status" value="1"/>
</dbReference>
<dbReference type="FunFam" id="3.20.20.80:FF:000027">
    <property type="entry name" value="Alpha-L-fucosidase"/>
    <property type="match status" value="1"/>
</dbReference>
<dbReference type="Pfam" id="PF16757">
    <property type="entry name" value="Fucosidase_C"/>
    <property type="match status" value="1"/>
</dbReference>
<dbReference type="InterPro" id="IPR031919">
    <property type="entry name" value="Fucosidase_C"/>
</dbReference>
<evidence type="ECO:0000256" key="8">
    <source>
        <dbReference type="ARBA" id="ARBA00074133"/>
    </source>
</evidence>
<evidence type="ECO:0000256" key="6">
    <source>
        <dbReference type="ARBA" id="ARBA00023180"/>
    </source>
</evidence>
<dbReference type="Pfam" id="PF01120">
    <property type="entry name" value="Alpha_L_fucos"/>
    <property type="match status" value="1"/>
</dbReference>
<feature type="domain" description="Alpha-L-fucosidase C-terminal" evidence="12">
    <location>
        <begin position="377"/>
        <end position="460"/>
    </location>
</feature>
<dbReference type="Gene3D" id="2.60.40.1180">
    <property type="entry name" value="Golgi alpha-mannosidase II"/>
    <property type="match status" value="1"/>
</dbReference>
<dbReference type="SMART" id="SM00812">
    <property type="entry name" value="Alpha_L_fucos"/>
    <property type="match status" value="1"/>
</dbReference>
<dbReference type="InterPro" id="IPR017853">
    <property type="entry name" value="GH"/>
</dbReference>
<dbReference type="GO" id="GO:0006004">
    <property type="term" value="P:fucose metabolic process"/>
    <property type="evidence" value="ECO:0007669"/>
    <property type="project" value="InterPro"/>
</dbReference>
<name>A0A132AGA5_SARSC</name>
<dbReference type="PANTHER" id="PTHR10030">
    <property type="entry name" value="ALPHA-L-FUCOSIDASE"/>
    <property type="match status" value="1"/>
</dbReference>
<comment type="caution">
    <text evidence="13">The sequence shown here is derived from an EMBL/GenBank/DDBJ whole genome shotgun (WGS) entry which is preliminary data.</text>
</comment>
<reference evidence="13 14" key="1">
    <citation type="journal article" date="2015" name="Parasit. Vectors">
        <title>Draft genome of the scabies mite.</title>
        <authorList>
            <person name="Rider S.D.Jr."/>
            <person name="Morgan M.S."/>
            <person name="Arlian L.G."/>
        </authorList>
    </citation>
    <scope>NUCLEOTIDE SEQUENCE [LARGE SCALE GENOMIC DNA]</scope>
    <source>
        <strain evidence="13">Arlian Lab</strain>
    </source>
</reference>
<evidence type="ECO:0000256" key="10">
    <source>
        <dbReference type="PIRNR" id="PIRNR001092"/>
    </source>
</evidence>
<dbReference type="EMBL" id="JXLN01014412">
    <property type="protein sequence ID" value="KPM10021.1"/>
    <property type="molecule type" value="Genomic_DNA"/>
</dbReference>
<evidence type="ECO:0000256" key="5">
    <source>
        <dbReference type="ARBA" id="ARBA00022801"/>
    </source>
</evidence>
<evidence type="ECO:0000256" key="9">
    <source>
        <dbReference type="ARBA" id="ARBA00081661"/>
    </source>
</evidence>
<dbReference type="OrthoDB" id="6039950at2759"/>